<dbReference type="AlphaFoldDB" id="A0A841K8H3"/>
<organism evidence="2 3">
    <name type="scientific">Chelatococcus composti</name>
    <dbReference type="NCBI Taxonomy" id="1743235"/>
    <lineage>
        <taxon>Bacteria</taxon>
        <taxon>Pseudomonadati</taxon>
        <taxon>Pseudomonadota</taxon>
        <taxon>Alphaproteobacteria</taxon>
        <taxon>Hyphomicrobiales</taxon>
        <taxon>Chelatococcaceae</taxon>
        <taxon>Chelatococcus</taxon>
    </lineage>
</organism>
<proteinExistence type="predicted"/>
<dbReference type="RefSeq" id="WP_183332475.1">
    <property type="nucleotide sequence ID" value="NZ_BMHX01000002.1"/>
</dbReference>
<gene>
    <name evidence="2" type="ORF">HNQ73_000782</name>
</gene>
<dbReference type="Proteomes" id="UP000588017">
    <property type="component" value="Unassembled WGS sequence"/>
</dbReference>
<evidence type="ECO:0000313" key="3">
    <source>
        <dbReference type="Proteomes" id="UP000588017"/>
    </source>
</evidence>
<protein>
    <submittedName>
        <fullName evidence="2">Uncharacterized protein</fullName>
    </submittedName>
</protein>
<accession>A0A841K8H3</accession>
<comment type="caution">
    <text evidence="2">The sequence shown here is derived from an EMBL/GenBank/DDBJ whole genome shotgun (WGS) entry which is preliminary data.</text>
</comment>
<feature type="region of interest" description="Disordered" evidence="1">
    <location>
        <begin position="73"/>
        <end position="102"/>
    </location>
</feature>
<name>A0A841K8H3_9HYPH</name>
<sequence length="102" mass="11285">MTRRKIRTLDELPLFATDREIAEAVVGPERAKQYLLSIKLLEKLPGFPPHDPAHGGRYVPAVKAFYDVRSGLSPATLTRPAGQENPAGWNAPRAPRSKMRPA</sequence>
<evidence type="ECO:0000313" key="2">
    <source>
        <dbReference type="EMBL" id="MBB6167164.1"/>
    </source>
</evidence>
<keyword evidence="3" id="KW-1185">Reference proteome</keyword>
<reference evidence="2 3" key="1">
    <citation type="submission" date="2020-08" db="EMBL/GenBank/DDBJ databases">
        <title>Genomic Encyclopedia of Type Strains, Phase IV (KMG-IV): sequencing the most valuable type-strain genomes for metagenomic binning, comparative biology and taxonomic classification.</title>
        <authorList>
            <person name="Goeker M."/>
        </authorList>
    </citation>
    <scope>NUCLEOTIDE SEQUENCE [LARGE SCALE GENOMIC DNA]</scope>
    <source>
        <strain evidence="2 3">DSM 101465</strain>
    </source>
</reference>
<evidence type="ECO:0000256" key="1">
    <source>
        <dbReference type="SAM" id="MobiDB-lite"/>
    </source>
</evidence>
<dbReference type="EMBL" id="JACHEH010000002">
    <property type="protein sequence ID" value="MBB6167164.1"/>
    <property type="molecule type" value="Genomic_DNA"/>
</dbReference>